<dbReference type="PANTHER" id="PTHR28629:SF4">
    <property type="entry name" value="TRIOKINASE_FMN CYCLASE"/>
    <property type="match status" value="1"/>
</dbReference>
<keyword evidence="2" id="KW-0418">Kinase</keyword>
<dbReference type="PROSITE" id="PS51481">
    <property type="entry name" value="DHAK"/>
    <property type="match status" value="1"/>
</dbReference>
<dbReference type="AlphaFoldDB" id="A0A099J7B6"/>
<dbReference type="FunFam" id="3.40.50.10440:FF:000001">
    <property type="entry name" value="Dihydroxyacetone kinase, DhaK subunit"/>
    <property type="match status" value="1"/>
</dbReference>
<dbReference type="eggNOG" id="COG2376">
    <property type="taxonomic scope" value="Bacteria"/>
</dbReference>
<dbReference type="NCBIfam" id="TIGR02363">
    <property type="entry name" value="dhaK1"/>
    <property type="match status" value="1"/>
</dbReference>
<reference evidence="2 3" key="1">
    <citation type="submission" date="2014-08" db="EMBL/GenBank/DDBJ databases">
        <authorList>
            <person name="Sisinthy S."/>
        </authorList>
    </citation>
    <scope>NUCLEOTIDE SEQUENCE [LARGE SCALE GENOMIC DNA]</scope>
    <source>
        <strain evidence="2 3">RuG17</strain>
    </source>
</reference>
<proteinExistence type="predicted"/>
<dbReference type="RefSeq" id="WP_035836844.1">
    <property type="nucleotide sequence ID" value="NZ_JACHBQ010000001.1"/>
</dbReference>
<dbReference type="GO" id="GO:0005829">
    <property type="term" value="C:cytosol"/>
    <property type="evidence" value="ECO:0007669"/>
    <property type="project" value="TreeGrafter"/>
</dbReference>
<dbReference type="SUPFAM" id="SSF82549">
    <property type="entry name" value="DAK1/DegV-like"/>
    <property type="match status" value="1"/>
</dbReference>
<dbReference type="Pfam" id="PF02733">
    <property type="entry name" value="Dak1"/>
    <property type="match status" value="1"/>
</dbReference>
<dbReference type="Proteomes" id="UP000029864">
    <property type="component" value="Unassembled WGS sequence"/>
</dbReference>
<dbReference type="InterPro" id="IPR050861">
    <property type="entry name" value="Dihydroxyacetone_Kinase"/>
</dbReference>
<dbReference type="OrthoDB" id="9806345at2"/>
<dbReference type="PANTHER" id="PTHR28629">
    <property type="entry name" value="TRIOKINASE/FMN CYCLASE"/>
    <property type="match status" value="1"/>
</dbReference>
<dbReference type="InterPro" id="IPR012736">
    <property type="entry name" value="DhaK_1"/>
</dbReference>
<evidence type="ECO:0000313" key="2">
    <source>
        <dbReference type="EMBL" id="KGJ73407.1"/>
    </source>
</evidence>
<protein>
    <submittedName>
        <fullName evidence="2">Dihydroxyacetone kinase</fullName>
    </submittedName>
</protein>
<dbReference type="Gene3D" id="3.40.50.10440">
    <property type="entry name" value="Dihydroxyacetone kinase, domain 1"/>
    <property type="match status" value="1"/>
</dbReference>
<dbReference type="EMBL" id="JPXF01000044">
    <property type="protein sequence ID" value="KGJ73407.1"/>
    <property type="molecule type" value="Genomic_DNA"/>
</dbReference>
<dbReference type="InterPro" id="IPR004006">
    <property type="entry name" value="DhaK_dom"/>
</dbReference>
<keyword evidence="2" id="KW-0808">Transferase</keyword>
<accession>A0A099J7B6</accession>
<name>A0A099J7B6_9MICO</name>
<evidence type="ECO:0000313" key="3">
    <source>
        <dbReference type="Proteomes" id="UP000029864"/>
    </source>
</evidence>
<feature type="domain" description="DhaK" evidence="1">
    <location>
        <begin position="7"/>
        <end position="331"/>
    </location>
</feature>
<sequence>MKKFMNDPADAVTDYLVGLAAAHPTTVTFDAERRIVVRTTRARAGKVGLVAGGGSGCEPLHTGFVGHGMLDAACPGEIFTSPVPKQIVAATLAADSGAGVLHVIKNFSGEVMNFGMATELLAFEGIAVDSVLVTDDVSIPQMPGTAGRRGLGATVLVEKIAGAAAERGDDLASVTAIARRVTDRARTFGVGLSSCTPPLRGKPIYDLPDGEIEFGIGISGEPGRERVAMRDAHQIADAMVSEVVTDLQPSPGAQLLVLVNGMGATPLSELYLLYGECDRLLRARGLEPVRSLVGNFVTSLDQAGAALTILELDDALTVLWDAPVRTASITWGAEA</sequence>
<organism evidence="2 3">
    <name type="scientific">Cryobacterium roopkundense</name>
    <dbReference type="NCBI Taxonomy" id="1001240"/>
    <lineage>
        <taxon>Bacteria</taxon>
        <taxon>Bacillati</taxon>
        <taxon>Actinomycetota</taxon>
        <taxon>Actinomycetes</taxon>
        <taxon>Micrococcales</taxon>
        <taxon>Microbacteriaceae</taxon>
        <taxon>Cryobacterium</taxon>
    </lineage>
</organism>
<dbReference type="Gene3D" id="3.30.1180.20">
    <property type="entry name" value="Dihydroxyacetone kinase, domain 2"/>
    <property type="match status" value="1"/>
</dbReference>
<dbReference type="STRING" id="1001240.GY21_11350"/>
<gene>
    <name evidence="2" type="ORF">GY21_11350</name>
</gene>
<evidence type="ECO:0000259" key="1">
    <source>
        <dbReference type="PROSITE" id="PS51481"/>
    </source>
</evidence>
<dbReference type="GO" id="GO:0019563">
    <property type="term" value="P:glycerol catabolic process"/>
    <property type="evidence" value="ECO:0007669"/>
    <property type="project" value="TreeGrafter"/>
</dbReference>
<keyword evidence="3" id="KW-1185">Reference proteome</keyword>
<dbReference type="GO" id="GO:0004371">
    <property type="term" value="F:glycerone kinase activity"/>
    <property type="evidence" value="ECO:0007669"/>
    <property type="project" value="InterPro"/>
</dbReference>
<comment type="caution">
    <text evidence="2">The sequence shown here is derived from an EMBL/GenBank/DDBJ whole genome shotgun (WGS) entry which is preliminary data.</text>
</comment>